<keyword evidence="5 6" id="KW-0472">Membrane</keyword>
<keyword evidence="3 6" id="KW-0812">Transmembrane</keyword>
<sequence>MRVLFPLVHSYYSANILKSAGFDVNLAIWLSLIPFTVNFLATFIGLWAVEAVGRTKALAASFLAIAVALWVLVGAFLPVYTHPQVTSYLYDLQTTGECTRIENCWECTRNADCGFCAVEPGFDKATCVSRGPDKVASLFAKEGRCSKDAYGNFKGGKNLIYTYGYCPSPYSWLAVVGLILFVLGFAPGAGPMPWTINAEIYPLWCRSVANSIATLCNWASNYLVSISFLTVTKAITSWGQCLKFKV</sequence>
<evidence type="ECO:0000256" key="1">
    <source>
        <dbReference type="ARBA" id="ARBA00004141"/>
    </source>
</evidence>
<feature type="domain" description="Major facilitator superfamily (MFS) profile" evidence="7">
    <location>
        <begin position="1"/>
        <end position="246"/>
    </location>
</feature>
<evidence type="ECO:0000256" key="3">
    <source>
        <dbReference type="ARBA" id="ARBA00022692"/>
    </source>
</evidence>
<dbReference type="PRINTS" id="PR00171">
    <property type="entry name" value="SUGRTRNSPORT"/>
</dbReference>
<comment type="caution">
    <text evidence="8">The sequence shown here is derived from an EMBL/GenBank/DDBJ whole genome shotgun (WGS) entry which is preliminary data.</text>
</comment>
<evidence type="ECO:0000256" key="5">
    <source>
        <dbReference type="ARBA" id="ARBA00023136"/>
    </source>
</evidence>
<evidence type="ECO:0000259" key="7">
    <source>
        <dbReference type="PROSITE" id="PS50850"/>
    </source>
</evidence>
<evidence type="ECO:0000256" key="6">
    <source>
        <dbReference type="SAM" id="Phobius"/>
    </source>
</evidence>
<dbReference type="InterPro" id="IPR050814">
    <property type="entry name" value="Myo-inositol_Transporter"/>
</dbReference>
<dbReference type="AlphaFoldDB" id="A0AAV3ZRH3"/>
<evidence type="ECO:0000256" key="2">
    <source>
        <dbReference type="ARBA" id="ARBA00022448"/>
    </source>
</evidence>
<dbReference type="InterPro" id="IPR005828">
    <property type="entry name" value="MFS_sugar_transport-like"/>
</dbReference>
<gene>
    <name evidence="8" type="ORF">PoB_002394800</name>
</gene>
<evidence type="ECO:0000313" key="9">
    <source>
        <dbReference type="Proteomes" id="UP000735302"/>
    </source>
</evidence>
<proteinExistence type="predicted"/>
<comment type="subcellular location">
    <subcellularLocation>
        <location evidence="1">Membrane</location>
        <topology evidence="1">Multi-pass membrane protein</topology>
    </subcellularLocation>
</comment>
<dbReference type="Pfam" id="PF00083">
    <property type="entry name" value="Sugar_tr"/>
    <property type="match status" value="2"/>
</dbReference>
<dbReference type="GO" id="GO:0016324">
    <property type="term" value="C:apical plasma membrane"/>
    <property type="evidence" value="ECO:0007669"/>
    <property type="project" value="TreeGrafter"/>
</dbReference>
<feature type="transmembrane region" description="Helical" evidence="6">
    <location>
        <begin position="26"/>
        <end position="49"/>
    </location>
</feature>
<dbReference type="Gene3D" id="1.20.1250.20">
    <property type="entry name" value="MFS general substrate transporter like domains"/>
    <property type="match status" value="2"/>
</dbReference>
<dbReference type="InterPro" id="IPR020846">
    <property type="entry name" value="MFS_dom"/>
</dbReference>
<evidence type="ECO:0000313" key="8">
    <source>
        <dbReference type="EMBL" id="GFN97442.1"/>
    </source>
</evidence>
<reference evidence="8 9" key="1">
    <citation type="journal article" date="2021" name="Elife">
        <title>Chloroplast acquisition without the gene transfer in kleptoplastic sea slugs, Plakobranchus ocellatus.</title>
        <authorList>
            <person name="Maeda T."/>
            <person name="Takahashi S."/>
            <person name="Yoshida T."/>
            <person name="Shimamura S."/>
            <person name="Takaki Y."/>
            <person name="Nagai Y."/>
            <person name="Toyoda A."/>
            <person name="Suzuki Y."/>
            <person name="Arimoto A."/>
            <person name="Ishii H."/>
            <person name="Satoh N."/>
            <person name="Nishiyama T."/>
            <person name="Hasebe M."/>
            <person name="Maruyama T."/>
            <person name="Minagawa J."/>
            <person name="Obokata J."/>
            <person name="Shigenobu S."/>
        </authorList>
    </citation>
    <scope>NUCLEOTIDE SEQUENCE [LARGE SCALE GENOMIC DNA]</scope>
</reference>
<dbReference type="PROSITE" id="PS50850">
    <property type="entry name" value="MFS"/>
    <property type="match status" value="1"/>
</dbReference>
<keyword evidence="4 6" id="KW-1133">Transmembrane helix</keyword>
<name>A0AAV3ZRH3_9GAST</name>
<evidence type="ECO:0000256" key="4">
    <source>
        <dbReference type="ARBA" id="ARBA00022989"/>
    </source>
</evidence>
<dbReference type="InterPro" id="IPR036259">
    <property type="entry name" value="MFS_trans_sf"/>
</dbReference>
<dbReference type="PANTHER" id="PTHR48020">
    <property type="entry name" value="PROTON MYO-INOSITOL COTRANSPORTER"/>
    <property type="match status" value="1"/>
</dbReference>
<protein>
    <submittedName>
        <fullName evidence="8">Proton myo-inositol cotransporter</fullName>
    </submittedName>
</protein>
<dbReference type="Proteomes" id="UP000735302">
    <property type="component" value="Unassembled WGS sequence"/>
</dbReference>
<dbReference type="EMBL" id="BLXT01002773">
    <property type="protein sequence ID" value="GFN97442.1"/>
    <property type="molecule type" value="Genomic_DNA"/>
</dbReference>
<organism evidence="8 9">
    <name type="scientific">Plakobranchus ocellatus</name>
    <dbReference type="NCBI Taxonomy" id="259542"/>
    <lineage>
        <taxon>Eukaryota</taxon>
        <taxon>Metazoa</taxon>
        <taxon>Spiralia</taxon>
        <taxon>Lophotrochozoa</taxon>
        <taxon>Mollusca</taxon>
        <taxon>Gastropoda</taxon>
        <taxon>Heterobranchia</taxon>
        <taxon>Euthyneura</taxon>
        <taxon>Panpulmonata</taxon>
        <taxon>Sacoglossa</taxon>
        <taxon>Placobranchoidea</taxon>
        <taxon>Plakobranchidae</taxon>
        <taxon>Plakobranchus</taxon>
    </lineage>
</organism>
<accession>A0AAV3ZRH3</accession>
<keyword evidence="2" id="KW-0813">Transport</keyword>
<feature type="transmembrane region" description="Helical" evidence="6">
    <location>
        <begin position="170"/>
        <end position="189"/>
    </location>
</feature>
<dbReference type="PANTHER" id="PTHR48020:SF12">
    <property type="entry name" value="PROTON MYO-INOSITOL COTRANSPORTER"/>
    <property type="match status" value="1"/>
</dbReference>
<dbReference type="InterPro" id="IPR003663">
    <property type="entry name" value="Sugar/inositol_transpt"/>
</dbReference>
<feature type="transmembrane region" description="Helical" evidence="6">
    <location>
        <begin position="61"/>
        <end position="80"/>
    </location>
</feature>
<dbReference type="GO" id="GO:0005366">
    <property type="term" value="F:myo-inositol:proton symporter activity"/>
    <property type="evidence" value="ECO:0007669"/>
    <property type="project" value="TreeGrafter"/>
</dbReference>
<keyword evidence="9" id="KW-1185">Reference proteome</keyword>
<dbReference type="SUPFAM" id="SSF103473">
    <property type="entry name" value="MFS general substrate transporter"/>
    <property type="match status" value="2"/>
</dbReference>